<keyword evidence="3" id="KW-1185">Reference proteome</keyword>
<accession>A0A8I0A682</accession>
<proteinExistence type="predicted"/>
<reference evidence="2" key="1">
    <citation type="submission" date="2020-08" db="EMBL/GenBank/DDBJ databases">
        <title>Genome public.</title>
        <authorList>
            <person name="Liu C."/>
            <person name="Sun Q."/>
        </authorList>
    </citation>
    <scope>NUCLEOTIDE SEQUENCE</scope>
    <source>
        <strain evidence="2">NSJ-42</strain>
    </source>
</reference>
<feature type="domain" description="Rhodanese" evidence="1">
    <location>
        <begin position="19"/>
        <end position="102"/>
    </location>
</feature>
<dbReference type="PANTHER" id="PTHR43031">
    <property type="entry name" value="FAD-DEPENDENT OXIDOREDUCTASE"/>
    <property type="match status" value="1"/>
</dbReference>
<dbReference type="PROSITE" id="PS50206">
    <property type="entry name" value="RHODANESE_3"/>
    <property type="match status" value="1"/>
</dbReference>
<dbReference type="CDD" id="cd00158">
    <property type="entry name" value="RHOD"/>
    <property type="match status" value="1"/>
</dbReference>
<dbReference type="RefSeq" id="WP_022211540.1">
    <property type="nucleotide sequence ID" value="NZ_JACOOQ010000018.1"/>
</dbReference>
<protein>
    <submittedName>
        <fullName evidence="2">Rhodanese-like domain-containing protein</fullName>
    </submittedName>
</protein>
<dbReference type="Gene3D" id="3.40.250.10">
    <property type="entry name" value="Rhodanese-like domain"/>
    <property type="match status" value="1"/>
</dbReference>
<dbReference type="AlphaFoldDB" id="A0A8I0A682"/>
<sequence length="104" mass="12133">MFNFNLNERTIDINEIDELIGEINLIDIREPHEFKCGSLRTAKNIPMDTLLNNPDKYLEKDKKYYIMCKAGRRSAITCRELKYKGFDVVDVTSGMAFYEGNERS</sequence>
<dbReference type="InterPro" id="IPR036873">
    <property type="entry name" value="Rhodanese-like_dom_sf"/>
</dbReference>
<evidence type="ECO:0000259" key="1">
    <source>
        <dbReference type="PROSITE" id="PS50206"/>
    </source>
</evidence>
<dbReference type="SMART" id="SM00450">
    <property type="entry name" value="RHOD"/>
    <property type="match status" value="1"/>
</dbReference>
<evidence type="ECO:0000313" key="2">
    <source>
        <dbReference type="EMBL" id="MBC5640843.1"/>
    </source>
</evidence>
<dbReference type="InterPro" id="IPR001763">
    <property type="entry name" value="Rhodanese-like_dom"/>
</dbReference>
<dbReference type="EMBL" id="JACOOQ010000018">
    <property type="protein sequence ID" value="MBC5640843.1"/>
    <property type="molecule type" value="Genomic_DNA"/>
</dbReference>
<dbReference type="Pfam" id="PF00581">
    <property type="entry name" value="Rhodanese"/>
    <property type="match status" value="1"/>
</dbReference>
<dbReference type="Proteomes" id="UP000662088">
    <property type="component" value="Unassembled WGS sequence"/>
</dbReference>
<dbReference type="InterPro" id="IPR050229">
    <property type="entry name" value="GlpE_sulfurtransferase"/>
</dbReference>
<evidence type="ECO:0000313" key="3">
    <source>
        <dbReference type="Proteomes" id="UP000662088"/>
    </source>
</evidence>
<organism evidence="2 3">
    <name type="scientific">Clostridium lentum</name>
    <dbReference type="NCBI Taxonomy" id="2763037"/>
    <lineage>
        <taxon>Bacteria</taxon>
        <taxon>Bacillati</taxon>
        <taxon>Bacillota</taxon>
        <taxon>Clostridia</taxon>
        <taxon>Eubacteriales</taxon>
        <taxon>Clostridiaceae</taxon>
        <taxon>Clostridium</taxon>
    </lineage>
</organism>
<gene>
    <name evidence="2" type="ORF">H8R92_10500</name>
</gene>
<name>A0A8I0A682_9CLOT</name>
<comment type="caution">
    <text evidence="2">The sequence shown here is derived from an EMBL/GenBank/DDBJ whole genome shotgun (WGS) entry which is preliminary data.</text>
</comment>
<dbReference type="SUPFAM" id="SSF52821">
    <property type="entry name" value="Rhodanese/Cell cycle control phosphatase"/>
    <property type="match status" value="1"/>
</dbReference>
<dbReference type="PANTHER" id="PTHR43031:SF1">
    <property type="entry name" value="PYRIDINE NUCLEOTIDE-DISULPHIDE OXIDOREDUCTASE"/>
    <property type="match status" value="1"/>
</dbReference>